<dbReference type="PROSITE" id="PS51318">
    <property type="entry name" value="TAT"/>
    <property type="match status" value="1"/>
</dbReference>
<feature type="chain" id="PRO_5007565789" description="DUF1552 domain-containing protein" evidence="2">
    <location>
        <begin position="20"/>
        <end position="455"/>
    </location>
</feature>
<dbReference type="InterPro" id="IPR011447">
    <property type="entry name" value="DUF1552"/>
</dbReference>
<dbReference type="AlphaFoldDB" id="A0A150PPN1"/>
<accession>A0A150PPN1</accession>
<dbReference type="Proteomes" id="UP000075420">
    <property type="component" value="Unassembled WGS sequence"/>
</dbReference>
<reference evidence="3 4" key="1">
    <citation type="submission" date="2014-02" db="EMBL/GenBank/DDBJ databases">
        <title>The small core and large imbalanced accessory genome model reveals a collaborative survival strategy of Sorangium cellulosum strains in nature.</title>
        <authorList>
            <person name="Han K."/>
            <person name="Peng R."/>
            <person name="Blom J."/>
            <person name="Li Y.-Z."/>
        </authorList>
    </citation>
    <scope>NUCLEOTIDE SEQUENCE [LARGE SCALE GENOMIC DNA]</scope>
    <source>
        <strain evidence="3 4">So0157-25</strain>
    </source>
</reference>
<sequence>MKPLSRRTFLRGASGVALALPFLDAMRPTRARADTAAASPRRVMFVFQANGDETARRFGATGETSFELGEFLSPLEPYREDLIFLNNLHKRFHELPEDARADGHQQGGSSLAPWKSGTGSFPIGGTESTIGYVEGPSADHAIGGLVLEADERVAHRHLVFRVGSKWNDIWNTHAHAGPVGQQNPIPPETDPYAAYARIFAFSSDDEAAQREVLRRLAKRQSALDLVREEGNSLLTRLGAEDRAKIQQHLESIRDVERALQTGNGAAACVQTPLGEKLNAYDDKNHAIIGELFFKISALAFACDLTRVVNFNWSGNTSNRVYSNLGLSEGHHDISHNSDAAAFADIRKIHKHLWQQNTKLYDILKNTSDGDGTLWDHTLVVHWNELGQGDTHSIHDTMVVLAGKAHDYFRRGRLLDFKGKRSFADMLVSCFHYMGFEDMTSFGEDVLNMEGALPLT</sequence>
<protein>
    <recommendedName>
        <fullName evidence="5">DUF1552 domain-containing protein</fullName>
    </recommendedName>
</protein>
<dbReference type="Pfam" id="PF07586">
    <property type="entry name" value="HXXSHH"/>
    <property type="match status" value="1"/>
</dbReference>
<evidence type="ECO:0000256" key="1">
    <source>
        <dbReference type="SAM" id="MobiDB-lite"/>
    </source>
</evidence>
<evidence type="ECO:0000313" key="3">
    <source>
        <dbReference type="EMBL" id="KYF57655.1"/>
    </source>
</evidence>
<proteinExistence type="predicted"/>
<name>A0A150PPN1_SORCE</name>
<feature type="signal peptide" evidence="2">
    <location>
        <begin position="1"/>
        <end position="19"/>
    </location>
</feature>
<evidence type="ECO:0008006" key="5">
    <source>
        <dbReference type="Google" id="ProtNLM"/>
    </source>
</evidence>
<evidence type="ECO:0000313" key="4">
    <source>
        <dbReference type="Proteomes" id="UP000075420"/>
    </source>
</evidence>
<comment type="caution">
    <text evidence="3">The sequence shown here is derived from an EMBL/GenBank/DDBJ whole genome shotgun (WGS) entry which is preliminary data.</text>
</comment>
<dbReference type="InterPro" id="IPR006311">
    <property type="entry name" value="TAT_signal"/>
</dbReference>
<organism evidence="3 4">
    <name type="scientific">Sorangium cellulosum</name>
    <name type="common">Polyangium cellulosum</name>
    <dbReference type="NCBI Taxonomy" id="56"/>
    <lineage>
        <taxon>Bacteria</taxon>
        <taxon>Pseudomonadati</taxon>
        <taxon>Myxococcota</taxon>
        <taxon>Polyangia</taxon>
        <taxon>Polyangiales</taxon>
        <taxon>Polyangiaceae</taxon>
        <taxon>Sorangium</taxon>
    </lineage>
</organism>
<dbReference type="EMBL" id="JELY01000893">
    <property type="protein sequence ID" value="KYF57655.1"/>
    <property type="molecule type" value="Genomic_DNA"/>
</dbReference>
<feature type="region of interest" description="Disordered" evidence="1">
    <location>
        <begin position="100"/>
        <end position="119"/>
    </location>
</feature>
<evidence type="ECO:0000256" key="2">
    <source>
        <dbReference type="SAM" id="SignalP"/>
    </source>
</evidence>
<keyword evidence="2" id="KW-0732">Signal</keyword>
<gene>
    <name evidence="3" type="ORF">BE08_24510</name>
</gene>